<dbReference type="Gene3D" id="2.60.120.10">
    <property type="entry name" value="Jelly Rolls"/>
    <property type="match status" value="1"/>
</dbReference>
<dbReference type="InterPro" id="IPR000595">
    <property type="entry name" value="cNMP-bd_dom"/>
</dbReference>
<name>Q2Z019_9CHLR</name>
<dbReference type="Pfam" id="PF00027">
    <property type="entry name" value="cNMP_binding"/>
    <property type="match status" value="1"/>
</dbReference>
<accession>Q2Z019</accession>
<proteinExistence type="predicted"/>
<keyword evidence="1" id="KW-1133">Transmembrane helix</keyword>
<feature type="transmembrane region" description="Helical" evidence="1">
    <location>
        <begin position="195"/>
        <end position="213"/>
    </location>
</feature>
<dbReference type="InterPro" id="IPR018490">
    <property type="entry name" value="cNMP-bd_dom_sf"/>
</dbReference>
<dbReference type="Pfam" id="PF03703">
    <property type="entry name" value="bPH_2"/>
    <property type="match status" value="1"/>
</dbReference>
<organism evidence="3">
    <name type="scientific">uncultured Chloroflexota bacterium</name>
    <dbReference type="NCBI Taxonomy" id="166587"/>
    <lineage>
        <taxon>Bacteria</taxon>
        <taxon>Bacillati</taxon>
        <taxon>Chloroflexota</taxon>
        <taxon>environmental samples</taxon>
    </lineage>
</organism>
<sequence length="805" mass="92395">MPDNPTRLLALLKSIRLFQGLDEPQLTRVAQAAELIELQEGQTPELNEEQDYPFFAIAAGKISLTPTESHTDEEYILKKGDFFGADVLFMGEREDYQITALTPVQLIAIPPERLRILIQSIPRLQVNLKEQLRIYRLMRLRQFDWVNEDETVLLIERKHPAYLLVTLLAPLVFAWLAFLVYLFGTQIDASTTRQAVEWLATIGLVIAAIWAVWRAIDYANDYYVITDERIVWLERVIGIYDSRQEAPLAAVKSGRTKTDLFGRMLGYGDVVTEAIMGTVTFRRVPNPDTIKDLIDQQRRQALSSQYRSDNRAMETVIRRKLDPAARPIEVVPMVIIRHPNGEPWLVDGADDLVTMVEDENYLVSETVPDWGPAGVGSRTDILNLPEWFCSPDSPLILDELFRLRNPRLDDPHPLRDPGGENQIIMLVPDFSNSLLRGSRDDLPQPGERLTIGTAKYAYNRLLECFVAHPDKLFIVVTAPPVTDITWADNARDFNTWLVNDWLAESDYPYNNVAVFDLYNVLTHPDNHHRFSPSTRQVEHIISYLENTLYYNSETDQTDVDGSLKATAEFVPLLNYYYNRWKASPTSPVPSPTAAPVRQRLFSYFQTRVVEGDTITYRKNLFVLFTKTWIPALITFGMATATVYYLFQSTAGRMTSLNPLVILLIGALLTLFPALWWLYNFVDWRNDIYRVTADRVIDSERKPLGTEVTKSAPLENILSMDYERLGLLGVVLNFGNVLINVGAESKFIFHNIHNPARAQSDIFNHIITHRRRKQLSDAKQEWERVSDWLAAYHRQSEEMRRNRNSS</sequence>
<keyword evidence="1" id="KW-0812">Transmembrane</keyword>
<feature type="transmembrane region" description="Helical" evidence="1">
    <location>
        <begin position="658"/>
        <end position="678"/>
    </location>
</feature>
<feature type="transmembrane region" description="Helical" evidence="1">
    <location>
        <begin position="627"/>
        <end position="646"/>
    </location>
</feature>
<feature type="domain" description="Cyclic nucleotide-binding" evidence="2">
    <location>
        <begin position="17"/>
        <end position="118"/>
    </location>
</feature>
<evidence type="ECO:0000313" key="3">
    <source>
        <dbReference type="EMBL" id="CAI78546.1"/>
    </source>
</evidence>
<dbReference type="PANTHER" id="PTHR37938">
    <property type="entry name" value="BLL0215 PROTEIN"/>
    <property type="match status" value="1"/>
</dbReference>
<reference evidence="3" key="1">
    <citation type="journal article" date="2005" name="Environ. Microbiol.">
        <title>Lateral gene transfer and phylogenetic assignment of environmental fosmid clones.</title>
        <authorList>
            <person name="Nesbo C.L."/>
            <person name="Boucher Y."/>
            <person name="Dlutek M."/>
            <person name="Doolittle F.W."/>
        </authorList>
    </citation>
    <scope>NUCLEOTIDE SEQUENCE</scope>
</reference>
<dbReference type="EMBL" id="AJ937764">
    <property type="protein sequence ID" value="CAI78546.1"/>
    <property type="molecule type" value="Genomic_DNA"/>
</dbReference>
<evidence type="ECO:0000256" key="1">
    <source>
        <dbReference type="SAM" id="Phobius"/>
    </source>
</evidence>
<feature type="transmembrane region" description="Helical" evidence="1">
    <location>
        <begin position="161"/>
        <end position="183"/>
    </location>
</feature>
<dbReference type="PROSITE" id="PS50042">
    <property type="entry name" value="CNMP_BINDING_3"/>
    <property type="match status" value="1"/>
</dbReference>
<keyword evidence="1" id="KW-0472">Membrane</keyword>
<dbReference type="AlphaFoldDB" id="Q2Z019"/>
<dbReference type="CDD" id="cd00038">
    <property type="entry name" value="CAP_ED"/>
    <property type="match status" value="1"/>
</dbReference>
<dbReference type="PANTHER" id="PTHR37938:SF1">
    <property type="entry name" value="BLL0215 PROTEIN"/>
    <property type="match status" value="1"/>
</dbReference>
<protein>
    <recommendedName>
        <fullName evidence="2">Cyclic nucleotide-binding domain-containing protein</fullName>
    </recommendedName>
</protein>
<dbReference type="InterPro" id="IPR014710">
    <property type="entry name" value="RmlC-like_jellyroll"/>
</dbReference>
<dbReference type="SUPFAM" id="SSF51206">
    <property type="entry name" value="cAMP-binding domain-like"/>
    <property type="match status" value="1"/>
</dbReference>
<evidence type="ECO:0000259" key="2">
    <source>
        <dbReference type="PROSITE" id="PS50042"/>
    </source>
</evidence>
<dbReference type="InterPro" id="IPR005182">
    <property type="entry name" value="YdbS-like_PH"/>
</dbReference>